<dbReference type="SUPFAM" id="SSF52172">
    <property type="entry name" value="CheY-like"/>
    <property type="match status" value="1"/>
</dbReference>
<organism evidence="4 5">
    <name type="scientific">Magnetospirillum fulvum MGU-K5</name>
    <dbReference type="NCBI Taxonomy" id="1316936"/>
    <lineage>
        <taxon>Bacteria</taxon>
        <taxon>Pseudomonadati</taxon>
        <taxon>Pseudomonadota</taxon>
        <taxon>Alphaproteobacteria</taxon>
        <taxon>Rhodospirillales</taxon>
        <taxon>Rhodospirillaceae</taxon>
        <taxon>Magnetospirillum</taxon>
    </lineage>
</organism>
<dbReference type="eggNOG" id="COG0784">
    <property type="taxonomic scope" value="Bacteria"/>
</dbReference>
<name>S9SDM9_MAGFU</name>
<dbReference type="Gene3D" id="3.40.50.2300">
    <property type="match status" value="1"/>
</dbReference>
<sequence length="230" mass="24652">MTDTHPRLPLSANDLVLVADDETFSRFMTIERFGQMGKPQILSARDGHEALEALNGSRATEIRVVVLDFNMPGANGIEVLKDIRSGKLAVPHDVIVMMITGIDILGIATAAMVLDVDLFLNKPTATADLRRHLIDLLGSERDCAPPAHYAGLDVDWLISGQVIDTTLSGGEDIPLDALSEGMVIASNLLDPHGGLLVAAGTRVTPRLRRLLRGLAAAGLPFEGLKVIRPI</sequence>
<comment type="caution">
    <text evidence="4">The sequence shown here is derived from an EMBL/GenBank/DDBJ whole genome shotgun (WGS) entry which is preliminary data.</text>
</comment>
<dbReference type="SMART" id="SM00448">
    <property type="entry name" value="REC"/>
    <property type="match status" value="1"/>
</dbReference>
<dbReference type="InterPro" id="IPR001789">
    <property type="entry name" value="Sig_transdc_resp-reg_receiver"/>
</dbReference>
<evidence type="ECO:0000259" key="3">
    <source>
        <dbReference type="PROSITE" id="PS50110"/>
    </source>
</evidence>
<dbReference type="GO" id="GO:0000160">
    <property type="term" value="P:phosphorelay signal transduction system"/>
    <property type="evidence" value="ECO:0007669"/>
    <property type="project" value="InterPro"/>
</dbReference>
<dbReference type="PANTHER" id="PTHR44591:SF23">
    <property type="entry name" value="CHEY SUBFAMILY"/>
    <property type="match status" value="1"/>
</dbReference>
<feature type="modified residue" description="4-aspartylphosphate" evidence="2">
    <location>
        <position position="68"/>
    </location>
</feature>
<dbReference type="Pfam" id="PF00072">
    <property type="entry name" value="Response_reg"/>
    <property type="match status" value="1"/>
</dbReference>
<proteinExistence type="predicted"/>
<keyword evidence="1 2" id="KW-0597">Phosphoprotein</keyword>
<dbReference type="RefSeq" id="WP_021131793.1">
    <property type="nucleotide sequence ID" value="NZ_AQPH01000020.1"/>
</dbReference>
<dbReference type="STRING" id="1316936.K678_07213"/>
<dbReference type="AlphaFoldDB" id="S9SDM9"/>
<dbReference type="PROSITE" id="PS50110">
    <property type="entry name" value="RESPONSE_REGULATORY"/>
    <property type="match status" value="1"/>
</dbReference>
<evidence type="ECO:0000313" key="4">
    <source>
        <dbReference type="EMBL" id="EPY02148.1"/>
    </source>
</evidence>
<evidence type="ECO:0000313" key="5">
    <source>
        <dbReference type="Proteomes" id="UP000015350"/>
    </source>
</evidence>
<dbReference type="PANTHER" id="PTHR44591">
    <property type="entry name" value="STRESS RESPONSE REGULATOR PROTEIN 1"/>
    <property type="match status" value="1"/>
</dbReference>
<dbReference type="CDD" id="cd00156">
    <property type="entry name" value="REC"/>
    <property type="match status" value="1"/>
</dbReference>
<dbReference type="InterPro" id="IPR011006">
    <property type="entry name" value="CheY-like_superfamily"/>
</dbReference>
<reference evidence="4 5" key="1">
    <citation type="submission" date="2013-04" db="EMBL/GenBank/DDBJ databases">
        <authorList>
            <person name="Kuznetsov B."/>
            <person name="Ivanovsky R."/>
        </authorList>
    </citation>
    <scope>NUCLEOTIDE SEQUENCE [LARGE SCALE GENOMIC DNA]</scope>
    <source>
        <strain evidence="4 5">MGU-K5</strain>
    </source>
</reference>
<dbReference type="Proteomes" id="UP000015350">
    <property type="component" value="Unassembled WGS sequence"/>
</dbReference>
<evidence type="ECO:0000256" key="1">
    <source>
        <dbReference type="ARBA" id="ARBA00022553"/>
    </source>
</evidence>
<protein>
    <submittedName>
        <fullName evidence="4">CheY-like receiver</fullName>
    </submittedName>
</protein>
<feature type="domain" description="Response regulatory" evidence="3">
    <location>
        <begin position="15"/>
        <end position="137"/>
    </location>
</feature>
<dbReference type="EMBL" id="AQPH01000020">
    <property type="protein sequence ID" value="EPY02148.1"/>
    <property type="molecule type" value="Genomic_DNA"/>
</dbReference>
<accession>S9SDM9</accession>
<gene>
    <name evidence="4" type="ORF">K678_07213</name>
</gene>
<evidence type="ECO:0000256" key="2">
    <source>
        <dbReference type="PROSITE-ProRule" id="PRU00169"/>
    </source>
</evidence>
<dbReference type="InterPro" id="IPR050595">
    <property type="entry name" value="Bact_response_regulator"/>
</dbReference>